<comment type="caution">
    <text evidence="6">The sequence shown here is derived from an EMBL/GenBank/DDBJ whole genome shotgun (WGS) entry which is preliminary data.</text>
</comment>
<sequence length="153" mass="16291">MGSWLFLILIALIALVAHNQSLLIATVVVLVLKLFSPFTGSLMQLIHGKGIHWGITLISISILIPIATGEIGFADLWHAIRSPLGWIAMICGALVAIFSARGVNLIGQQPEVTVALVIGTILGVVLFKGVAAGPVIAAGMTYFLFQLWQTIVH</sequence>
<keyword evidence="7" id="KW-1185">Reference proteome</keyword>
<name>K8ZQG8_9ENTE</name>
<dbReference type="PATRIC" id="fig|1234409.3.peg.257"/>
<dbReference type="AlphaFoldDB" id="K8ZQG8"/>
<evidence type="ECO:0000256" key="2">
    <source>
        <dbReference type="ARBA" id="ARBA00022692"/>
    </source>
</evidence>
<evidence type="ECO:0000313" key="6">
    <source>
        <dbReference type="EMBL" id="EKU27821.1"/>
    </source>
</evidence>
<dbReference type="PANTHER" id="PTHR38452">
    <property type="entry name" value="UPF0756 MEMBRANE PROTEIN YEAL"/>
    <property type="match status" value="1"/>
</dbReference>
<dbReference type="eggNOG" id="COG2707">
    <property type="taxonomic scope" value="Bacteria"/>
</dbReference>
<dbReference type="Proteomes" id="UP000016057">
    <property type="component" value="Unassembled WGS sequence"/>
</dbReference>
<keyword evidence="3 5" id="KW-1133">Transmembrane helix</keyword>
<feature type="transmembrane region" description="Helical" evidence="5">
    <location>
        <begin position="112"/>
        <end position="145"/>
    </location>
</feature>
<dbReference type="GO" id="GO:0005886">
    <property type="term" value="C:plasma membrane"/>
    <property type="evidence" value="ECO:0007669"/>
    <property type="project" value="UniProtKB-SubCell"/>
</dbReference>
<evidence type="ECO:0000256" key="4">
    <source>
        <dbReference type="ARBA" id="ARBA00023136"/>
    </source>
</evidence>
<proteinExistence type="inferred from homology"/>
<dbReference type="STRING" id="1234409.C683_0286"/>
<feature type="transmembrane region" description="Helical" evidence="5">
    <location>
        <begin position="51"/>
        <end position="74"/>
    </location>
</feature>
<dbReference type="EMBL" id="AMYT01000008">
    <property type="protein sequence ID" value="EKU27821.1"/>
    <property type="molecule type" value="Genomic_DNA"/>
</dbReference>
<evidence type="ECO:0000313" key="7">
    <source>
        <dbReference type="Proteomes" id="UP000016057"/>
    </source>
</evidence>
<dbReference type="PANTHER" id="PTHR38452:SF1">
    <property type="entry name" value="UPF0756 MEMBRANE PROTEIN YEAL"/>
    <property type="match status" value="1"/>
</dbReference>
<dbReference type="RefSeq" id="WP_009488560.1">
    <property type="nucleotide sequence ID" value="NZ_AMYT01000008.1"/>
</dbReference>
<feature type="transmembrane region" description="Helical" evidence="5">
    <location>
        <begin position="86"/>
        <end position="106"/>
    </location>
</feature>
<comment type="subcellular location">
    <subcellularLocation>
        <location evidence="5">Cell membrane</location>
        <topology evidence="5">Multi-pass membrane protein</topology>
    </subcellularLocation>
</comment>
<dbReference type="Pfam" id="PF04284">
    <property type="entry name" value="DUF441"/>
    <property type="match status" value="1"/>
</dbReference>
<gene>
    <name evidence="6" type="ORF">C683_0286</name>
</gene>
<dbReference type="OrthoDB" id="80306at2"/>
<keyword evidence="4 5" id="KW-0472">Membrane</keyword>
<reference evidence="6 7" key="1">
    <citation type="journal article" date="2013" name="Genome Announc.">
        <title>Draft Genome Sequence of Catellicoccus marimammalium, a Novel Species Commonly Found in Gull Feces.</title>
        <authorList>
            <person name="Weigand M.R."/>
            <person name="Ryu H."/>
            <person name="Bozcek L."/>
            <person name="Konstantinidis K.T."/>
            <person name="Santo Domingo J.W."/>
        </authorList>
    </citation>
    <scope>NUCLEOTIDE SEQUENCE [LARGE SCALE GENOMIC DNA]</scope>
    <source>
        <strain evidence="6 7">M35/04/3</strain>
    </source>
</reference>
<dbReference type="InterPro" id="IPR007382">
    <property type="entry name" value="UPF0756_TM"/>
</dbReference>
<accession>K8ZQG8</accession>
<evidence type="ECO:0000256" key="5">
    <source>
        <dbReference type="HAMAP-Rule" id="MF_01874"/>
    </source>
</evidence>
<keyword evidence="1 5" id="KW-1003">Cell membrane</keyword>
<protein>
    <recommendedName>
        <fullName evidence="5">UPF0756 membrane protein C683_0286</fullName>
    </recommendedName>
</protein>
<organism evidence="6 7">
    <name type="scientific">Catellicoccus marimammalium M35/04/3</name>
    <dbReference type="NCBI Taxonomy" id="1234409"/>
    <lineage>
        <taxon>Bacteria</taxon>
        <taxon>Bacillati</taxon>
        <taxon>Bacillota</taxon>
        <taxon>Bacilli</taxon>
        <taxon>Lactobacillales</taxon>
        <taxon>Enterococcaceae</taxon>
        <taxon>Catellicoccus</taxon>
    </lineage>
</organism>
<evidence type="ECO:0000256" key="3">
    <source>
        <dbReference type="ARBA" id="ARBA00022989"/>
    </source>
</evidence>
<evidence type="ECO:0000256" key="1">
    <source>
        <dbReference type="ARBA" id="ARBA00022475"/>
    </source>
</evidence>
<keyword evidence="2 5" id="KW-0812">Transmembrane</keyword>
<dbReference type="HAMAP" id="MF_01874">
    <property type="entry name" value="UPF0756"/>
    <property type="match status" value="1"/>
</dbReference>
<comment type="similarity">
    <text evidence="5">Belongs to the UPF0756 family.</text>
</comment>
<comment type="caution">
    <text evidence="5">Lacks conserved residue(s) required for the propagation of feature annotation.</text>
</comment>